<evidence type="ECO:0000256" key="1">
    <source>
        <dbReference type="SAM" id="MobiDB-lite"/>
    </source>
</evidence>
<proteinExistence type="predicted"/>
<evidence type="ECO:0000313" key="3">
    <source>
        <dbReference type="Proteomes" id="UP000247409"/>
    </source>
</evidence>
<comment type="caution">
    <text evidence="2">The sequence shown here is derived from an EMBL/GenBank/DDBJ whole genome shotgun (WGS) entry which is preliminary data.</text>
</comment>
<feature type="compositionally biased region" description="Polar residues" evidence="1">
    <location>
        <begin position="399"/>
        <end position="411"/>
    </location>
</feature>
<name>A0A2V3IZN0_9FLOR</name>
<dbReference type="EMBL" id="NBIV01000022">
    <property type="protein sequence ID" value="PXF47604.1"/>
    <property type="molecule type" value="Genomic_DNA"/>
</dbReference>
<sequence>MSAAPVSTRPSSALPSSFFAEAQLTDPVEDLRAHTNRCVLSRTLQLASQHRWVAEWLFSDPDAKFHGNIALPLSTFDKGYAVSVMHIFQHATHSRHLASNLLLLPVASIGSVTVGYTVSQGRTGQLNTGRYAFDSRVDEVVLVLHSYTPQATALMAIAPGSDDAYQYLVLCPNGHYSFNNLPNQAISVQVGKRQGNSFSASLLNSQPHQPNHLQSLPDSVEELLKIPVPFDTERSSGEETDLLLAAEIDLPSQLPWIIDESSRPADNVGIPATPGNADTSSGAFNFDALSESIHDIERAICGRFSTSESAHMSFTKDFELPQRTVVDISTASAFDANLLRRRAVTEYFAATAPVVTDERYLPFVLPSNPQALLPMPQEDQPMGHSATRPTTIAPKPLPVSNTDRQTMQSNTAAQQARERMLEARRRRNRMSAARSNERRKQNWNRSMQTLNSLKKRVHELETRRAQLVEENDVLRHIISNRTNALFNTSSAESNNEGRFLN</sequence>
<dbReference type="Proteomes" id="UP000247409">
    <property type="component" value="Unassembled WGS sequence"/>
</dbReference>
<organism evidence="2 3">
    <name type="scientific">Gracilariopsis chorda</name>
    <dbReference type="NCBI Taxonomy" id="448386"/>
    <lineage>
        <taxon>Eukaryota</taxon>
        <taxon>Rhodophyta</taxon>
        <taxon>Florideophyceae</taxon>
        <taxon>Rhodymeniophycidae</taxon>
        <taxon>Gracilariales</taxon>
        <taxon>Gracilariaceae</taxon>
        <taxon>Gracilariopsis</taxon>
    </lineage>
</organism>
<evidence type="ECO:0000313" key="2">
    <source>
        <dbReference type="EMBL" id="PXF47604.1"/>
    </source>
</evidence>
<gene>
    <name evidence="2" type="ORF">BWQ96_02583</name>
</gene>
<keyword evidence="3" id="KW-1185">Reference proteome</keyword>
<accession>A0A2V3IZN0</accession>
<protein>
    <recommendedName>
        <fullName evidence="4">BZIP domain-containing protein</fullName>
    </recommendedName>
</protein>
<dbReference type="OrthoDB" id="10598467at2759"/>
<evidence type="ECO:0008006" key="4">
    <source>
        <dbReference type="Google" id="ProtNLM"/>
    </source>
</evidence>
<feature type="region of interest" description="Disordered" evidence="1">
    <location>
        <begin position="379"/>
        <end position="444"/>
    </location>
</feature>
<dbReference type="AlphaFoldDB" id="A0A2V3IZN0"/>
<reference evidence="2 3" key="1">
    <citation type="journal article" date="2018" name="Mol. Biol. Evol.">
        <title>Analysis of the draft genome of the red seaweed Gracilariopsis chorda provides insights into genome size evolution in Rhodophyta.</title>
        <authorList>
            <person name="Lee J."/>
            <person name="Yang E.C."/>
            <person name="Graf L."/>
            <person name="Yang J.H."/>
            <person name="Qiu H."/>
            <person name="Zel Zion U."/>
            <person name="Chan C.X."/>
            <person name="Stephens T.G."/>
            <person name="Weber A.P.M."/>
            <person name="Boo G.H."/>
            <person name="Boo S.M."/>
            <person name="Kim K.M."/>
            <person name="Shin Y."/>
            <person name="Jung M."/>
            <person name="Lee S.J."/>
            <person name="Yim H.S."/>
            <person name="Lee J.H."/>
            <person name="Bhattacharya D."/>
            <person name="Yoon H.S."/>
        </authorList>
    </citation>
    <scope>NUCLEOTIDE SEQUENCE [LARGE SCALE GENOMIC DNA]</scope>
    <source>
        <strain evidence="2 3">SKKU-2015</strain>
        <tissue evidence="2">Whole body</tissue>
    </source>
</reference>
<dbReference type="CDD" id="cd14686">
    <property type="entry name" value="bZIP"/>
    <property type="match status" value="1"/>
</dbReference>